<evidence type="ECO:0000256" key="1">
    <source>
        <dbReference type="SAM" id="MobiDB-lite"/>
    </source>
</evidence>
<proteinExistence type="predicted"/>
<feature type="compositionally biased region" description="Polar residues" evidence="1">
    <location>
        <begin position="256"/>
        <end position="265"/>
    </location>
</feature>
<sequence>MTSSPAPAPSPAARFTPSETADQRQSMLWDLRRQQNSLSWRVYSNLSFPPINQMLCELGGVATAAAALSLGDRGSLQSSAASTAETKSSESSSSEDMLGSFIEKSAGLQDRTSELGTLMSGVAMHIKPIEYSRMRTWITNRLGTVYTGLQTATAAAAATINVPADGGGFFSNFGILRDDLDEYLAADEDELAAEQQLFGTNVSSILNTVTEFCYYLAQESSEGGRGGSESSENNGGLDLASDDSQPCAAEMHRTRSVPSESDIPSISTSENLLEEKFPVSLESSDVLEDPQLHQPQVQADLTSTPDDNEDDDTADYDLLNHDEIEDITPSFDNVRGFSVERSAAAAVAVKSDDDIDDWDMVSTDELDGEDADTMI</sequence>
<name>A0ABR1FB93_9ASCO</name>
<feature type="region of interest" description="Disordered" evidence="1">
    <location>
        <begin position="220"/>
        <end position="265"/>
    </location>
</feature>
<evidence type="ECO:0000313" key="3">
    <source>
        <dbReference type="Proteomes" id="UP001498771"/>
    </source>
</evidence>
<gene>
    <name evidence="2" type="ORF">BZA70DRAFT_286498</name>
</gene>
<feature type="compositionally biased region" description="Low complexity" evidence="1">
    <location>
        <begin position="78"/>
        <end position="95"/>
    </location>
</feature>
<evidence type="ECO:0000313" key="2">
    <source>
        <dbReference type="EMBL" id="KAK7207120.1"/>
    </source>
</evidence>
<dbReference type="RefSeq" id="XP_064770153.1">
    <property type="nucleotide sequence ID" value="XM_064913872.1"/>
</dbReference>
<feature type="region of interest" description="Disordered" evidence="1">
    <location>
        <begin position="287"/>
        <end position="314"/>
    </location>
</feature>
<comment type="caution">
    <text evidence="2">The sequence shown here is derived from an EMBL/GenBank/DDBJ whole genome shotgun (WGS) entry which is preliminary data.</text>
</comment>
<feature type="region of interest" description="Disordered" evidence="1">
    <location>
        <begin position="1"/>
        <end position="21"/>
    </location>
</feature>
<dbReference type="EMBL" id="JBBJBU010000001">
    <property type="protein sequence ID" value="KAK7207120.1"/>
    <property type="molecule type" value="Genomic_DNA"/>
</dbReference>
<protein>
    <submittedName>
        <fullName evidence="2">Uncharacterized protein</fullName>
    </submittedName>
</protein>
<dbReference type="GeneID" id="90039384"/>
<organism evidence="2 3">
    <name type="scientific">Myxozyma melibiosi</name>
    <dbReference type="NCBI Taxonomy" id="54550"/>
    <lineage>
        <taxon>Eukaryota</taxon>
        <taxon>Fungi</taxon>
        <taxon>Dikarya</taxon>
        <taxon>Ascomycota</taxon>
        <taxon>Saccharomycotina</taxon>
        <taxon>Lipomycetes</taxon>
        <taxon>Lipomycetales</taxon>
        <taxon>Lipomycetaceae</taxon>
        <taxon>Myxozyma</taxon>
    </lineage>
</organism>
<dbReference type="Proteomes" id="UP001498771">
    <property type="component" value="Unassembled WGS sequence"/>
</dbReference>
<accession>A0ABR1FB93</accession>
<feature type="compositionally biased region" description="Pro residues" evidence="1">
    <location>
        <begin position="1"/>
        <end position="10"/>
    </location>
</feature>
<keyword evidence="3" id="KW-1185">Reference proteome</keyword>
<feature type="region of interest" description="Disordered" evidence="1">
    <location>
        <begin position="77"/>
        <end position="96"/>
    </location>
</feature>
<reference evidence="2 3" key="1">
    <citation type="submission" date="2024-03" db="EMBL/GenBank/DDBJ databases">
        <title>Genome-scale model development and genomic sequencing of the oleaginous clade Lipomyces.</title>
        <authorList>
            <consortium name="Lawrence Berkeley National Laboratory"/>
            <person name="Czajka J.J."/>
            <person name="Han Y."/>
            <person name="Kim J."/>
            <person name="Mondo S.J."/>
            <person name="Hofstad B.A."/>
            <person name="Robles A."/>
            <person name="Haridas S."/>
            <person name="Riley R."/>
            <person name="LaButti K."/>
            <person name="Pangilinan J."/>
            <person name="Andreopoulos W."/>
            <person name="Lipzen A."/>
            <person name="Yan J."/>
            <person name="Wang M."/>
            <person name="Ng V."/>
            <person name="Grigoriev I.V."/>
            <person name="Spatafora J.W."/>
            <person name="Magnuson J.K."/>
            <person name="Baker S.E."/>
            <person name="Pomraning K.R."/>
        </authorList>
    </citation>
    <scope>NUCLEOTIDE SEQUENCE [LARGE SCALE GENOMIC DNA]</scope>
    <source>
        <strain evidence="2 3">Phaff 52-87</strain>
    </source>
</reference>